<accession>A0ABS5ZK25</accession>
<reference evidence="1 2" key="1">
    <citation type="submission" date="2021-04" db="EMBL/GenBank/DDBJ databases">
        <authorList>
            <person name="Pira H."/>
            <person name="Risdian C."/>
            <person name="Wink J."/>
        </authorList>
    </citation>
    <scope>NUCLEOTIDE SEQUENCE [LARGE SCALE GENOMIC DNA]</scope>
    <source>
        <strain evidence="1 2">WH53</strain>
    </source>
</reference>
<proteinExistence type="predicted"/>
<dbReference type="Proteomes" id="UP000690515">
    <property type="component" value="Unassembled WGS sequence"/>
</dbReference>
<dbReference type="PROSITE" id="PS00012">
    <property type="entry name" value="PHOSPHOPANTETHEINE"/>
    <property type="match status" value="1"/>
</dbReference>
<protein>
    <recommendedName>
        <fullName evidence="3">Carrier domain-containing protein</fullName>
    </recommendedName>
</protein>
<sequence length="101" mass="11445">MKYVAERKLLFSEKGGQCTKELVIKISEPFVVNQNDVKFPTDGVTSGCHVEIEGLDESGFNLYGMDSLQAINLASNVEPLLERLSNKYDFFWLTGEPYFDE</sequence>
<evidence type="ECO:0008006" key="3">
    <source>
        <dbReference type="Google" id="ProtNLM"/>
    </source>
</evidence>
<evidence type="ECO:0000313" key="1">
    <source>
        <dbReference type="EMBL" id="MBU2714439.1"/>
    </source>
</evidence>
<dbReference type="EMBL" id="JAGSOY010000283">
    <property type="protein sequence ID" value="MBU2714439.1"/>
    <property type="molecule type" value="Genomic_DNA"/>
</dbReference>
<dbReference type="InterPro" id="IPR006162">
    <property type="entry name" value="Ppantetheine_attach_site"/>
</dbReference>
<organism evidence="1 2">
    <name type="scientific">Zooshikella harenae</name>
    <dbReference type="NCBI Taxonomy" id="2827238"/>
    <lineage>
        <taxon>Bacteria</taxon>
        <taxon>Pseudomonadati</taxon>
        <taxon>Pseudomonadota</taxon>
        <taxon>Gammaproteobacteria</taxon>
        <taxon>Oceanospirillales</taxon>
        <taxon>Zooshikellaceae</taxon>
        <taxon>Zooshikella</taxon>
    </lineage>
</organism>
<gene>
    <name evidence="1" type="ORF">KCG35_25650</name>
</gene>
<dbReference type="RefSeq" id="WP_215822695.1">
    <property type="nucleotide sequence ID" value="NZ_JAGSOY010000283.1"/>
</dbReference>
<name>A0ABS5ZK25_9GAMM</name>
<keyword evidence="2" id="KW-1185">Reference proteome</keyword>
<evidence type="ECO:0000313" key="2">
    <source>
        <dbReference type="Proteomes" id="UP000690515"/>
    </source>
</evidence>
<comment type="caution">
    <text evidence="1">The sequence shown here is derived from an EMBL/GenBank/DDBJ whole genome shotgun (WGS) entry which is preliminary data.</text>
</comment>